<dbReference type="EMBL" id="CAUYUJ010008702">
    <property type="protein sequence ID" value="CAK0824707.1"/>
    <property type="molecule type" value="Genomic_DNA"/>
</dbReference>
<organism evidence="1 2">
    <name type="scientific">Prorocentrum cordatum</name>
    <dbReference type="NCBI Taxonomy" id="2364126"/>
    <lineage>
        <taxon>Eukaryota</taxon>
        <taxon>Sar</taxon>
        <taxon>Alveolata</taxon>
        <taxon>Dinophyceae</taxon>
        <taxon>Prorocentrales</taxon>
        <taxon>Prorocentraceae</taxon>
        <taxon>Prorocentrum</taxon>
    </lineage>
</organism>
<dbReference type="InterPro" id="IPR008323">
    <property type="entry name" value="UCP033563"/>
</dbReference>
<evidence type="ECO:0000313" key="1">
    <source>
        <dbReference type="EMBL" id="CAK0824707.1"/>
    </source>
</evidence>
<dbReference type="Proteomes" id="UP001189429">
    <property type="component" value="Unassembled WGS sequence"/>
</dbReference>
<sequence>MASSKSTGLGEPILDGLPICVPQILMPRADIPLDKWATVACDQFESEPAYWKEMAAHAEGSPSALNIVFPEVYLASVTGADPSEDTKRIEQIGKTMKQYVADGVFRERAPAFLALDRKTEQVASRKGLIVAVDLDEYNYNCPEPTLIRPTEKTIVARLPPRIAIRKDAPLELPHIIMIIDDPGKTVIEPLFTTEGLTTPEYECSLFKGAGSVKGLTVTPKGTEHVASAMKALAAKEFAAAEAGKRKPSTILIGDGNHSLATAKSCWENLKSQAGIDKETHPARFALVELQNLHDDGVVFEPIHRILEGASADEVQATLETAWGCKATPFVSPQPIHSVVIVRPEGKFTMVPPMDKLPIVSMTEPMDDFVAKHPEVKIGYVHGEEPVEDAVKEGKAVGLLLPKLDKSRFLETVHAIGTLPRKAFSMGEANEKRFYIEARNILP</sequence>
<evidence type="ECO:0008006" key="3">
    <source>
        <dbReference type="Google" id="ProtNLM"/>
    </source>
</evidence>
<proteinExistence type="predicted"/>
<comment type="caution">
    <text evidence="1">The sequence shown here is derived from an EMBL/GenBank/DDBJ whole genome shotgun (WGS) entry which is preliminary data.</text>
</comment>
<gene>
    <name evidence="1" type="ORF">PCOR1329_LOCUS25042</name>
</gene>
<evidence type="ECO:0000313" key="2">
    <source>
        <dbReference type="Proteomes" id="UP001189429"/>
    </source>
</evidence>
<name>A0ABN9RZ56_9DINO</name>
<dbReference type="PANTHER" id="PTHR36454">
    <property type="entry name" value="LMO2823 PROTEIN"/>
    <property type="match status" value="1"/>
</dbReference>
<dbReference type="Pfam" id="PF06245">
    <property type="entry name" value="DUF1015"/>
    <property type="match status" value="1"/>
</dbReference>
<protein>
    <recommendedName>
        <fullName evidence="3">DUF1015 domain-containing protein</fullName>
    </recommendedName>
</protein>
<accession>A0ABN9RZ56</accession>
<keyword evidence="2" id="KW-1185">Reference proteome</keyword>
<dbReference type="PANTHER" id="PTHR36454:SF1">
    <property type="entry name" value="DUF1015 DOMAIN-CONTAINING PROTEIN"/>
    <property type="match status" value="1"/>
</dbReference>
<reference evidence="1" key="1">
    <citation type="submission" date="2023-10" db="EMBL/GenBank/DDBJ databases">
        <authorList>
            <person name="Chen Y."/>
            <person name="Shah S."/>
            <person name="Dougan E. K."/>
            <person name="Thang M."/>
            <person name="Chan C."/>
        </authorList>
    </citation>
    <scope>NUCLEOTIDE SEQUENCE [LARGE SCALE GENOMIC DNA]</scope>
</reference>